<dbReference type="AlphaFoldDB" id="A0A8J3MUU3"/>
<dbReference type="Proteomes" id="UP000612362">
    <property type="component" value="Unassembled WGS sequence"/>
</dbReference>
<dbReference type="PROSITE" id="PS50943">
    <property type="entry name" value="HTH_CROC1"/>
    <property type="match status" value="1"/>
</dbReference>
<dbReference type="SUPFAM" id="SSF47413">
    <property type="entry name" value="lambda repressor-like DNA-binding domains"/>
    <property type="match status" value="1"/>
</dbReference>
<comment type="caution">
    <text evidence="2">The sequence shown here is derived from an EMBL/GenBank/DDBJ whole genome shotgun (WGS) entry which is preliminary data.</text>
</comment>
<proteinExistence type="predicted"/>
<sequence>MGAQKKSARKQLAPGAFPNRLDQLIRHRGLQKASFAQALGISNTTLSYYVTGRRAVPHDLRAKCAELLQRPVDEIFPLTYEFIDNELRNGQQENEVSPWETSGLQPSLTEPAKYASTSSASAVHPFLETQIPETRQSFLELKDSLIETSPDMLEHFEEMTTLCRRLSEGSELKTAERTLWSYLPRVDAIAKLSFTHQQKAASVASQSYLLAASLAGHRNDLQARYQLSEQALLYGKLAHDFDLQIAALRQFAVTFDYLGYPEKVLQVYQLTLPHLHKASPLLRACIYADMSGSYTQLHQQQEAHTFLNMAYDHFPENTHNEPGYVSTICRYSTLILCEGLHHLAFEQARNAERSFEKIDGLHPKIPVPERIRIDVLNCQVEAFMASMNLEAACFYLESAVEASLSIGSERRFQEAYSVFQQMQATWGHERRVQSLTDLFRR</sequence>
<gene>
    <name evidence="2" type="ORF">KSX_67430</name>
</gene>
<dbReference type="RefSeq" id="WP_220197777.1">
    <property type="nucleotide sequence ID" value="NZ_BNJF01000004.1"/>
</dbReference>
<evidence type="ECO:0000259" key="1">
    <source>
        <dbReference type="PROSITE" id="PS50943"/>
    </source>
</evidence>
<dbReference type="Pfam" id="PF01381">
    <property type="entry name" value="HTH_3"/>
    <property type="match status" value="1"/>
</dbReference>
<dbReference type="InterPro" id="IPR001387">
    <property type="entry name" value="Cro/C1-type_HTH"/>
</dbReference>
<accession>A0A8J3MUU3</accession>
<dbReference type="SMART" id="SM00530">
    <property type="entry name" value="HTH_XRE"/>
    <property type="match status" value="1"/>
</dbReference>
<evidence type="ECO:0000313" key="2">
    <source>
        <dbReference type="EMBL" id="GHO48580.1"/>
    </source>
</evidence>
<keyword evidence="3" id="KW-1185">Reference proteome</keyword>
<reference evidence="2" key="1">
    <citation type="submission" date="2020-10" db="EMBL/GenBank/DDBJ databases">
        <title>Taxonomic study of unclassified bacteria belonging to the class Ktedonobacteria.</title>
        <authorList>
            <person name="Yabe S."/>
            <person name="Wang C.M."/>
            <person name="Zheng Y."/>
            <person name="Sakai Y."/>
            <person name="Cavaletti L."/>
            <person name="Monciardini P."/>
            <person name="Donadio S."/>
        </authorList>
    </citation>
    <scope>NUCLEOTIDE SEQUENCE</scope>
    <source>
        <strain evidence="2">SOSP1-1</strain>
    </source>
</reference>
<name>A0A8J3MUU3_9CHLR</name>
<dbReference type="InterPro" id="IPR010982">
    <property type="entry name" value="Lambda_DNA-bd_dom_sf"/>
</dbReference>
<feature type="domain" description="HTH cro/C1-type" evidence="1">
    <location>
        <begin position="21"/>
        <end position="75"/>
    </location>
</feature>
<dbReference type="EMBL" id="BNJF01000004">
    <property type="protein sequence ID" value="GHO48580.1"/>
    <property type="molecule type" value="Genomic_DNA"/>
</dbReference>
<dbReference type="Gene3D" id="1.10.260.40">
    <property type="entry name" value="lambda repressor-like DNA-binding domains"/>
    <property type="match status" value="1"/>
</dbReference>
<evidence type="ECO:0000313" key="3">
    <source>
        <dbReference type="Proteomes" id="UP000612362"/>
    </source>
</evidence>
<dbReference type="CDD" id="cd00093">
    <property type="entry name" value="HTH_XRE"/>
    <property type="match status" value="1"/>
</dbReference>
<protein>
    <recommendedName>
        <fullName evidence="1">HTH cro/C1-type domain-containing protein</fullName>
    </recommendedName>
</protein>
<dbReference type="GO" id="GO:0003677">
    <property type="term" value="F:DNA binding"/>
    <property type="evidence" value="ECO:0007669"/>
    <property type="project" value="InterPro"/>
</dbReference>
<organism evidence="2 3">
    <name type="scientific">Ktedonospora formicarum</name>
    <dbReference type="NCBI Taxonomy" id="2778364"/>
    <lineage>
        <taxon>Bacteria</taxon>
        <taxon>Bacillati</taxon>
        <taxon>Chloroflexota</taxon>
        <taxon>Ktedonobacteria</taxon>
        <taxon>Ktedonobacterales</taxon>
        <taxon>Ktedonobacteraceae</taxon>
        <taxon>Ktedonospora</taxon>
    </lineage>
</organism>